<evidence type="ECO:0000313" key="2">
    <source>
        <dbReference type="Proteomes" id="UP000016183"/>
    </source>
</evidence>
<reference evidence="1 2" key="1">
    <citation type="submission" date="2012-01" db="EMBL/GenBank/DDBJ databases">
        <title>The Genome Sequence of Treponema denticola SP33.</title>
        <authorList>
            <consortium name="The Broad Institute Genome Sequencing Platform"/>
            <person name="Earl A."/>
            <person name="Ward D."/>
            <person name="Feldgarden M."/>
            <person name="Gevers D."/>
            <person name="Blanton J.M."/>
            <person name="Fenno C.J."/>
            <person name="Baranova O.V."/>
            <person name="Mathney J."/>
            <person name="Dewhirst F.E."/>
            <person name="Izard J."/>
            <person name="Young S.K."/>
            <person name="Zeng Q."/>
            <person name="Gargeya S."/>
            <person name="Fitzgerald M."/>
            <person name="Haas B."/>
            <person name="Abouelleil A."/>
            <person name="Alvarado L."/>
            <person name="Arachchi H.M."/>
            <person name="Berlin A."/>
            <person name="Chapman S.B."/>
            <person name="Gearin G."/>
            <person name="Goldberg J."/>
            <person name="Griggs A."/>
            <person name="Gujja S."/>
            <person name="Hansen M."/>
            <person name="Heiman D."/>
            <person name="Howarth C."/>
            <person name="Larimer J."/>
            <person name="Lui A."/>
            <person name="MacDonald P.J.P."/>
            <person name="McCowen C."/>
            <person name="Montmayeur A."/>
            <person name="Murphy C."/>
            <person name="Neiman D."/>
            <person name="Pearson M."/>
            <person name="Priest M."/>
            <person name="Roberts A."/>
            <person name="Saif S."/>
            <person name="Shea T."/>
            <person name="Sisk P."/>
            <person name="Stolte C."/>
            <person name="Sykes S."/>
            <person name="Wortman J."/>
            <person name="Nusbaum C."/>
            <person name="Birren B."/>
        </authorList>
    </citation>
    <scope>NUCLEOTIDE SEQUENCE [LARGE SCALE GENOMIC DNA]</scope>
    <source>
        <strain evidence="1 2">SP33</strain>
    </source>
</reference>
<dbReference type="EMBL" id="AGDZ01000018">
    <property type="protein sequence ID" value="EMB25674.1"/>
    <property type="molecule type" value="Genomic_DNA"/>
</dbReference>
<dbReference type="AlphaFoldDB" id="M2BUE9"/>
<comment type="caution">
    <text evidence="1">The sequence shown here is derived from an EMBL/GenBank/DDBJ whole genome shotgun (WGS) entry which is preliminary data.</text>
</comment>
<protein>
    <submittedName>
        <fullName evidence="1">Uncharacterized protein</fullName>
    </submittedName>
</protein>
<accession>M2BUE9</accession>
<evidence type="ECO:0000313" key="1">
    <source>
        <dbReference type="EMBL" id="EMB25674.1"/>
    </source>
</evidence>
<sequence length="135" mass="16229">MNKKILIFILMLLFVWGLEAEELKFYSFKDRGYSGYAIASYMAYMPPLDVVEKLAERNEEYYKEQNAFIRYNRGKLSKQESFLLWSALNEYDYEEGEMYVVVIKQEDEYLHLFVIIMDEVNYGCHFWGGIYTKKL</sequence>
<name>M2BUE9_TREDN</name>
<dbReference type="Proteomes" id="UP000016183">
    <property type="component" value="Unassembled WGS sequence"/>
</dbReference>
<organism evidence="1 2">
    <name type="scientific">Treponema denticola SP33</name>
    <dbReference type="NCBI Taxonomy" id="999437"/>
    <lineage>
        <taxon>Bacteria</taxon>
        <taxon>Pseudomonadati</taxon>
        <taxon>Spirochaetota</taxon>
        <taxon>Spirochaetia</taxon>
        <taxon>Spirochaetales</taxon>
        <taxon>Treponemataceae</taxon>
        <taxon>Treponema</taxon>
    </lineage>
</organism>
<dbReference type="HOGENOM" id="CLU_146106_0_0_12"/>
<gene>
    <name evidence="1" type="ORF">HMPREF9733_00806</name>
</gene>
<dbReference type="PATRIC" id="fig|999437.3.peg.817"/>
<proteinExistence type="predicted"/>
<dbReference type="RefSeq" id="WP_010694250.1">
    <property type="nucleotide sequence ID" value="NZ_KB442453.1"/>
</dbReference>